<dbReference type="InterPro" id="IPR043502">
    <property type="entry name" value="DNA/RNA_pol_sf"/>
</dbReference>
<dbReference type="AlphaFoldDB" id="A0A1U7VLA3"/>
<dbReference type="Gene3D" id="3.10.10.10">
    <property type="entry name" value="HIV Type 1 Reverse Transcriptase, subunit A, domain 1"/>
    <property type="match status" value="1"/>
</dbReference>
<reference evidence="3" key="2">
    <citation type="submission" date="2025-08" db="UniProtKB">
        <authorList>
            <consortium name="RefSeq"/>
        </authorList>
    </citation>
    <scope>IDENTIFICATION</scope>
    <source>
        <tissue evidence="3">Leaf</tissue>
    </source>
</reference>
<dbReference type="SUPFAM" id="SSF56672">
    <property type="entry name" value="DNA/RNA polymerases"/>
    <property type="match status" value="1"/>
</dbReference>
<evidence type="ECO:0000313" key="3">
    <source>
        <dbReference type="RefSeq" id="XP_009762625.1"/>
    </source>
</evidence>
<gene>
    <name evidence="3" type="primary">LOC104214626</name>
</gene>
<reference evidence="2" key="1">
    <citation type="journal article" date="2013" name="Genome Biol.">
        <title>Reference genomes and transcriptomes of Nicotiana sylvestris and Nicotiana tomentosiformis.</title>
        <authorList>
            <person name="Sierro N."/>
            <person name="Battey J.N."/>
            <person name="Ouadi S."/>
            <person name="Bovet L."/>
            <person name="Goepfert S."/>
            <person name="Bakaher N."/>
            <person name="Peitsch M.C."/>
            <person name="Ivanov N.V."/>
        </authorList>
    </citation>
    <scope>NUCLEOTIDE SEQUENCE [LARGE SCALE GENOMIC DNA]</scope>
</reference>
<accession>A0A1U7VLA3</accession>
<evidence type="ECO:0000313" key="2">
    <source>
        <dbReference type="Proteomes" id="UP000189701"/>
    </source>
</evidence>
<evidence type="ECO:0000256" key="1">
    <source>
        <dbReference type="SAM" id="MobiDB-lite"/>
    </source>
</evidence>
<dbReference type="Proteomes" id="UP000189701">
    <property type="component" value="Unplaced"/>
</dbReference>
<feature type="region of interest" description="Disordered" evidence="1">
    <location>
        <begin position="93"/>
        <end position="128"/>
    </location>
</feature>
<dbReference type="RefSeq" id="XP_009762625.1">
    <property type="nucleotide sequence ID" value="XM_009764323.1"/>
</dbReference>
<feature type="compositionally biased region" description="Low complexity" evidence="1">
    <location>
        <begin position="107"/>
        <end position="126"/>
    </location>
</feature>
<organism evidence="2 3">
    <name type="scientific">Nicotiana sylvestris</name>
    <name type="common">Wood tobacco</name>
    <name type="synonym">South American tobacco</name>
    <dbReference type="NCBI Taxonomy" id="4096"/>
    <lineage>
        <taxon>Eukaryota</taxon>
        <taxon>Viridiplantae</taxon>
        <taxon>Streptophyta</taxon>
        <taxon>Embryophyta</taxon>
        <taxon>Tracheophyta</taxon>
        <taxon>Spermatophyta</taxon>
        <taxon>Magnoliopsida</taxon>
        <taxon>eudicotyledons</taxon>
        <taxon>Gunneridae</taxon>
        <taxon>Pentapetalae</taxon>
        <taxon>asterids</taxon>
        <taxon>lamiids</taxon>
        <taxon>Solanales</taxon>
        <taxon>Solanaceae</taxon>
        <taxon>Nicotianoideae</taxon>
        <taxon>Nicotianeae</taxon>
        <taxon>Nicotiana</taxon>
    </lineage>
</organism>
<keyword evidence="2" id="KW-1185">Reference proteome</keyword>
<proteinExistence type="predicted"/>
<name>A0A1U7VLA3_NICSY</name>
<protein>
    <submittedName>
        <fullName evidence="3">Uncharacterized protein LOC104214626</fullName>
    </submittedName>
</protein>
<sequence length="183" mass="20949">MAVDICVDHPSAFWNQKRHIVTLPHEENFSEDDIPTKSRPCQMNAELVEFCKKEIDNLLQRGLIKPSKSPWYCYAFYVNNVVEKERVVPRMDPSWATKGRGRGKGGRSSSSSGRSYSQGSSYGSSSNSPAYLAAKKHSDTFALVAKEEDTDDIRSYEKLMNKEMIFLLENSEIQRKNEPWKIF</sequence>